<name>A0ABU7CKG2_9TELE</name>
<keyword evidence="1" id="KW-0472">Membrane</keyword>
<evidence type="ECO:0000313" key="3">
    <source>
        <dbReference type="Proteomes" id="UP001352852"/>
    </source>
</evidence>
<accession>A0ABU7CKG2</accession>
<keyword evidence="1" id="KW-0812">Transmembrane</keyword>
<dbReference type="Proteomes" id="UP001352852">
    <property type="component" value="Unassembled WGS sequence"/>
</dbReference>
<feature type="transmembrane region" description="Helical" evidence="1">
    <location>
        <begin position="152"/>
        <end position="176"/>
    </location>
</feature>
<dbReference type="Gene3D" id="2.60.40.10">
    <property type="entry name" value="Immunoglobulins"/>
    <property type="match status" value="1"/>
</dbReference>
<evidence type="ECO:0000256" key="1">
    <source>
        <dbReference type="SAM" id="Phobius"/>
    </source>
</evidence>
<sequence>MVENGFTKPLGLTLIVAANMFFYGLTHADVRGVVGQNISLQFTFNSSISNDSRIGVYKCTNEEQKISEYPNYKNVFEIYPKNSSIRFHLTNLSLNHTEVYWATLFKTSTNELSKRVQLTVQVENRSTPVPPVLSTITKTTTSGSSSFFSSRVVTAFVVSPFLLLAALLSFLVICLVKAKDQTQERPQRTSNPTIEETVEVSVNTAGPSLVYSVLDFSKRPPSALGFSQNDTEYATVSYLPEKKPRPHTNK</sequence>
<reference evidence="2 3" key="1">
    <citation type="submission" date="2021-06" db="EMBL/GenBank/DDBJ databases">
        <authorList>
            <person name="Palmer J.M."/>
        </authorList>
    </citation>
    <scope>NUCLEOTIDE SEQUENCE [LARGE SCALE GENOMIC DNA]</scope>
    <source>
        <strain evidence="2 3">CL_MEX2019</strain>
        <tissue evidence="2">Muscle</tissue>
    </source>
</reference>
<keyword evidence="1" id="KW-1133">Transmembrane helix</keyword>
<comment type="caution">
    <text evidence="2">The sequence shown here is derived from an EMBL/GenBank/DDBJ whole genome shotgun (WGS) entry which is preliminary data.</text>
</comment>
<organism evidence="2 3">
    <name type="scientific">Characodon lateralis</name>
    <dbReference type="NCBI Taxonomy" id="208331"/>
    <lineage>
        <taxon>Eukaryota</taxon>
        <taxon>Metazoa</taxon>
        <taxon>Chordata</taxon>
        <taxon>Craniata</taxon>
        <taxon>Vertebrata</taxon>
        <taxon>Euteleostomi</taxon>
        <taxon>Actinopterygii</taxon>
        <taxon>Neopterygii</taxon>
        <taxon>Teleostei</taxon>
        <taxon>Neoteleostei</taxon>
        <taxon>Acanthomorphata</taxon>
        <taxon>Ovalentaria</taxon>
        <taxon>Atherinomorphae</taxon>
        <taxon>Cyprinodontiformes</taxon>
        <taxon>Goodeidae</taxon>
        <taxon>Characodon</taxon>
    </lineage>
</organism>
<proteinExistence type="predicted"/>
<protein>
    <submittedName>
        <fullName evidence="2">Uncharacterized protein</fullName>
    </submittedName>
</protein>
<dbReference type="InterPro" id="IPR013783">
    <property type="entry name" value="Ig-like_fold"/>
</dbReference>
<evidence type="ECO:0000313" key="2">
    <source>
        <dbReference type="EMBL" id="MED6263167.1"/>
    </source>
</evidence>
<gene>
    <name evidence="2" type="ORF">CHARACLAT_001682</name>
</gene>
<keyword evidence="3" id="KW-1185">Reference proteome</keyword>
<dbReference type="EMBL" id="JAHUTJ010000062">
    <property type="protein sequence ID" value="MED6263167.1"/>
    <property type="molecule type" value="Genomic_DNA"/>
</dbReference>